<keyword evidence="1" id="KW-0175">Coiled coil</keyword>
<name>A0A7X4K9C1_9SPHN</name>
<accession>A0A7X4K9C1</accession>
<dbReference type="InterPro" id="IPR023614">
    <property type="entry name" value="Porin_dom_sf"/>
</dbReference>
<dbReference type="AlphaFoldDB" id="A0A7X4K9C1"/>
<feature type="coiled-coil region" evidence="1">
    <location>
        <begin position="27"/>
        <end position="54"/>
    </location>
</feature>
<dbReference type="InterPro" id="IPR010870">
    <property type="entry name" value="Porin_O/P"/>
</dbReference>
<evidence type="ECO:0000256" key="3">
    <source>
        <dbReference type="SAM" id="SignalP"/>
    </source>
</evidence>
<feature type="region of interest" description="Disordered" evidence="2">
    <location>
        <begin position="57"/>
        <end position="109"/>
    </location>
</feature>
<feature type="signal peptide" evidence="3">
    <location>
        <begin position="1"/>
        <end position="22"/>
    </location>
</feature>
<organism evidence="4 5">
    <name type="scientific">Novosphingobium silvae</name>
    <dbReference type="NCBI Taxonomy" id="2692619"/>
    <lineage>
        <taxon>Bacteria</taxon>
        <taxon>Pseudomonadati</taxon>
        <taxon>Pseudomonadota</taxon>
        <taxon>Alphaproteobacteria</taxon>
        <taxon>Sphingomonadales</taxon>
        <taxon>Sphingomonadaceae</taxon>
        <taxon>Novosphingobium</taxon>
    </lineage>
</organism>
<comment type="caution">
    <text evidence="4">The sequence shown here is derived from an EMBL/GenBank/DDBJ whole genome shotgun (WGS) entry which is preliminary data.</text>
</comment>
<dbReference type="Proteomes" id="UP000465810">
    <property type="component" value="Unassembled WGS sequence"/>
</dbReference>
<protein>
    <submittedName>
        <fullName evidence="4">Porin</fullName>
    </submittedName>
</protein>
<evidence type="ECO:0000256" key="2">
    <source>
        <dbReference type="SAM" id="MobiDB-lite"/>
    </source>
</evidence>
<evidence type="ECO:0000313" key="5">
    <source>
        <dbReference type="Proteomes" id="UP000465810"/>
    </source>
</evidence>
<keyword evidence="3" id="KW-0732">Signal</keyword>
<dbReference type="Gene3D" id="2.40.160.10">
    <property type="entry name" value="Porin"/>
    <property type="match status" value="1"/>
</dbReference>
<proteinExistence type="predicted"/>
<gene>
    <name evidence="4" type="ORF">GR702_15810</name>
</gene>
<evidence type="ECO:0000313" key="4">
    <source>
        <dbReference type="EMBL" id="MYL99233.1"/>
    </source>
</evidence>
<dbReference type="RefSeq" id="WP_160986741.1">
    <property type="nucleotide sequence ID" value="NZ_WVTD01000013.1"/>
</dbReference>
<dbReference type="EMBL" id="WVTD01000013">
    <property type="protein sequence ID" value="MYL99233.1"/>
    <property type="molecule type" value="Genomic_DNA"/>
</dbReference>
<dbReference type="Pfam" id="PF07396">
    <property type="entry name" value="Porin_O_P"/>
    <property type="match status" value="1"/>
</dbReference>
<feature type="chain" id="PRO_5030943732" evidence="3">
    <location>
        <begin position="23"/>
        <end position="506"/>
    </location>
</feature>
<reference evidence="4 5" key="1">
    <citation type="submission" date="2019-12" db="EMBL/GenBank/DDBJ databases">
        <authorList>
            <person name="Feng G."/>
            <person name="Zhu H."/>
        </authorList>
    </citation>
    <scope>NUCLEOTIDE SEQUENCE [LARGE SCALE GENOMIC DNA]</scope>
    <source>
        <strain evidence="4 5">FGD1</strain>
    </source>
</reference>
<keyword evidence="5" id="KW-1185">Reference proteome</keyword>
<evidence type="ECO:0000256" key="1">
    <source>
        <dbReference type="SAM" id="Coils"/>
    </source>
</evidence>
<feature type="compositionally biased region" description="Low complexity" evidence="2">
    <location>
        <begin position="57"/>
        <end position="68"/>
    </location>
</feature>
<sequence>MTRPFTTGAAILALVVATPALAQTPSRDDLAELVRAQAAEIASLRQRVEKLEAERTPLAAAPTQAPQPISRPAAPVLASGGPAQVAEGSSPSIVTQPYAPQLLPPGPAERDVERVRAAAVTASGVSTEWGQGLPVFHSADGVFSFKPRGRIIFDASTSFGSDHDGRNLTTTGMRALRMGLEGTVGTHFFYQFESDFSENEVDVVTAFMGWRNRISPRLDYDVRIGHLFNDRGFEGSTGSDSTPFLERNTVGTAIIPQRAFYGLGIMPRLFWKTGHASLTLTGDRIDGDQSTSDNRTVLGRVHWNPIKSDRQVLHLGIWGFDEMLQPGKNTLTRNTVIGGRFNGALRLSTGTIIGGTGTTGYGAELGGYSGPVWVMAEAGERHARLDAGRPDFVTRAWSVSGGWFLTGDLPPYNPRLGSFGQPKVLRPIFEGGPGAIELTARYESLEFDDIALPSDGWAATLGVNWYLNSFTRFQVNAIHWSTDNAAGPYTGRDDGQTLSARVGVTF</sequence>